<dbReference type="Proteomes" id="UP000751614">
    <property type="component" value="Unassembled WGS sequence"/>
</dbReference>
<feature type="domain" description="Carbohydrate kinase PfkB" evidence="4">
    <location>
        <begin position="22"/>
        <end position="282"/>
    </location>
</feature>
<dbReference type="InterPro" id="IPR002173">
    <property type="entry name" value="Carboh/pur_kinase_PfkB_CS"/>
</dbReference>
<dbReference type="Pfam" id="PF00294">
    <property type="entry name" value="PfkB"/>
    <property type="match status" value="1"/>
</dbReference>
<evidence type="ECO:0000256" key="3">
    <source>
        <dbReference type="ARBA" id="ARBA00022777"/>
    </source>
</evidence>
<evidence type="ECO:0000256" key="1">
    <source>
        <dbReference type="ARBA" id="ARBA00010688"/>
    </source>
</evidence>
<dbReference type="RefSeq" id="WP_138835988.1">
    <property type="nucleotide sequence ID" value="NZ_VCNI01000002.1"/>
</dbReference>
<evidence type="ECO:0000313" key="6">
    <source>
        <dbReference type="Proteomes" id="UP000751614"/>
    </source>
</evidence>
<dbReference type="GO" id="GO:0016301">
    <property type="term" value="F:kinase activity"/>
    <property type="evidence" value="ECO:0007669"/>
    <property type="project" value="UniProtKB-KW"/>
</dbReference>
<evidence type="ECO:0000313" key="5">
    <source>
        <dbReference type="EMBL" id="TMU54624.1"/>
    </source>
</evidence>
<organism evidence="5 6">
    <name type="scientific">Flagellimonas algicola</name>
    <dbReference type="NCBI Taxonomy" id="2583815"/>
    <lineage>
        <taxon>Bacteria</taxon>
        <taxon>Pseudomonadati</taxon>
        <taxon>Bacteroidota</taxon>
        <taxon>Flavobacteriia</taxon>
        <taxon>Flavobacteriales</taxon>
        <taxon>Flavobacteriaceae</taxon>
        <taxon>Flagellimonas</taxon>
    </lineage>
</organism>
<dbReference type="Gene3D" id="3.40.1190.20">
    <property type="match status" value="1"/>
</dbReference>
<dbReference type="InterPro" id="IPR029056">
    <property type="entry name" value="Ribokinase-like"/>
</dbReference>
<evidence type="ECO:0000256" key="2">
    <source>
        <dbReference type="ARBA" id="ARBA00022679"/>
    </source>
</evidence>
<keyword evidence="2" id="KW-0808">Transferase</keyword>
<proteinExistence type="inferred from homology"/>
<dbReference type="SUPFAM" id="SSF53613">
    <property type="entry name" value="Ribokinase-like"/>
    <property type="match status" value="1"/>
</dbReference>
<sequence>MEKIKAICFGEVLFDKFPNATKIGGAPLNVGLRMQSLGCDIDFISAVGNDQDGSRALKFLQDLGLSTKHFQITNNYPTGEAIVTLDERQNATYEIRYPVAWDNIALDENAIRATSKADVFIYGTLAARDLTSRSTLMALLSYAKYRVLDLNLRSPHYHNGTLHNFMEKANFIKMSEEEFEIVSVTYNLQTSSTEDTIIEICKQTNTQSMCVTKGSKGAVLYHENAFYYNPGYPVAVVDTVGAGDSFLAGLITKLITLNSPQEALDFACAIGALVAQSAGSNPILKPNAIHQLMAT</sequence>
<gene>
    <name evidence="5" type="ORF">FGG15_10460</name>
</gene>
<dbReference type="InterPro" id="IPR011611">
    <property type="entry name" value="PfkB_dom"/>
</dbReference>
<keyword evidence="3 5" id="KW-0418">Kinase</keyword>
<comment type="caution">
    <text evidence="5">The sequence shown here is derived from an EMBL/GenBank/DDBJ whole genome shotgun (WGS) entry which is preliminary data.</text>
</comment>
<evidence type="ECO:0000259" key="4">
    <source>
        <dbReference type="Pfam" id="PF00294"/>
    </source>
</evidence>
<keyword evidence="6" id="KW-1185">Reference proteome</keyword>
<reference evidence="5 6" key="1">
    <citation type="submission" date="2019-05" db="EMBL/GenBank/DDBJ databases">
        <title>Flagellimonas sp. AsT0115, sp. nov., isolated from a marine red algae, Asparagopsis taxiformis.</title>
        <authorList>
            <person name="Kim J."/>
            <person name="Jeong S.E."/>
            <person name="Jeon C.O."/>
        </authorList>
    </citation>
    <scope>NUCLEOTIDE SEQUENCE [LARGE SCALE GENOMIC DNA]</scope>
    <source>
        <strain evidence="5 6">AsT0115</strain>
    </source>
</reference>
<dbReference type="EMBL" id="VCNI01000002">
    <property type="protein sequence ID" value="TMU54624.1"/>
    <property type="molecule type" value="Genomic_DNA"/>
</dbReference>
<dbReference type="CDD" id="cd01167">
    <property type="entry name" value="bac_FRK"/>
    <property type="match status" value="1"/>
</dbReference>
<dbReference type="PROSITE" id="PS00584">
    <property type="entry name" value="PFKB_KINASES_2"/>
    <property type="match status" value="1"/>
</dbReference>
<accession>A0ABY2WIE5</accession>
<comment type="similarity">
    <text evidence="1">Belongs to the carbohydrate kinase PfkB family.</text>
</comment>
<protein>
    <submittedName>
        <fullName evidence="5">Carbohydrate kinase</fullName>
    </submittedName>
</protein>
<dbReference type="PANTHER" id="PTHR43085:SF57">
    <property type="entry name" value="CARBOHYDRATE KINASE PFKB DOMAIN-CONTAINING PROTEIN"/>
    <property type="match status" value="1"/>
</dbReference>
<name>A0ABY2WIE5_9FLAO</name>
<dbReference type="PANTHER" id="PTHR43085">
    <property type="entry name" value="HEXOKINASE FAMILY MEMBER"/>
    <property type="match status" value="1"/>
</dbReference>
<dbReference type="InterPro" id="IPR050306">
    <property type="entry name" value="PfkB_Carbo_kinase"/>
</dbReference>